<evidence type="ECO:0000313" key="4">
    <source>
        <dbReference type="Proteomes" id="UP000233551"/>
    </source>
</evidence>
<dbReference type="PANTHER" id="PTHR13233">
    <property type="entry name" value="MICROSPHERULE PROTEIN 1"/>
    <property type="match status" value="1"/>
</dbReference>
<dbReference type="InterPro" id="IPR000253">
    <property type="entry name" value="FHA_dom"/>
</dbReference>
<keyword evidence="4" id="KW-1185">Reference proteome</keyword>
<dbReference type="GO" id="GO:0002151">
    <property type="term" value="F:G-quadruplex RNA binding"/>
    <property type="evidence" value="ECO:0007669"/>
    <property type="project" value="InterPro"/>
</dbReference>
<dbReference type="InterPro" id="IPR025999">
    <property type="entry name" value="MCRS_N"/>
</dbReference>
<protein>
    <recommendedName>
        <fullName evidence="2">FHA domain-containing protein</fullName>
    </recommendedName>
</protein>
<gene>
    <name evidence="3" type="ORF">CRG98_034023</name>
</gene>
<dbReference type="SMART" id="SM00240">
    <property type="entry name" value="FHA"/>
    <property type="match status" value="1"/>
</dbReference>
<evidence type="ECO:0000256" key="1">
    <source>
        <dbReference type="SAM" id="MobiDB-lite"/>
    </source>
</evidence>
<comment type="caution">
    <text evidence="3">The sequence shown here is derived from an EMBL/GenBank/DDBJ whole genome shotgun (WGS) entry which is preliminary data.</text>
</comment>
<feature type="region of interest" description="Disordered" evidence="1">
    <location>
        <begin position="601"/>
        <end position="642"/>
    </location>
</feature>
<dbReference type="Proteomes" id="UP000233551">
    <property type="component" value="Unassembled WGS sequence"/>
</dbReference>
<dbReference type="AlphaFoldDB" id="A0A2I0IP07"/>
<dbReference type="PANTHER" id="PTHR13233:SF0">
    <property type="entry name" value="MICROSPHERULE PROTEIN 1"/>
    <property type="match status" value="1"/>
</dbReference>
<accession>A0A2I0IP07</accession>
<sequence>MMKWKWSFIPVMDSSKIVELLKLYFDFLFMFSLFVQTGASLESLAKGAVRFSRRYTVREIQERWYSLLYDPVISAEASVHMIEFEQLAPTLTSKFTKFGDLKGNKYSSGKRKTQSVRSCYYALRKRICNEPFNSEDFDYLVGPSNGIRTVDGTLTGDYMLGDPNSSHFELQESDLEIVQHAFPNLLMDGVISTNNAFAKDVEKPTEGFPVEQDDLSRAMPSPLKRDAGHMELFETNNIGAKSSPAFAPSNHNGENTCQEMEQTHVFNSPILDCGASFHGLDCSSPLPDMPIWKAVEGMSTPDDLGLGEKDLCIEEALTITNDDENKNVGHSGDSTKGYLAELSESLLNFTNEEELLFMDVDAKDPFDKSYYDGLSSLLLNSPIDANQEGDLTDVPQAISAAVASKTNLVPDDICKSEECMASSVSGSGLQFSETCDGFMLCALNTEDPDIPCNDDVVFPKMFGTSSAFVKAKSRFQESKNCIPSALGKDLSANPRTVERGPGISQGQYHGLSQSIGPLVSVKNSANPTVGSARGTKCEVSNSNVDANLADISDRLTVRLENMPTLTLKEEQAETSGVKHLASNSTDCALEKPLNDSDKFQFQQQDAPPEVRDPLDSELGTIDPAGLETGTGPCSSAPEQIESDDDLASFSDIEAMILDMDLDPDDQDFFSNEEVSRYNNEAARRTIVRLEQGAHSYMQRAIASHKAFAVLYGHYSKHYIRKQEVLLGRGTEGFKVDIDLGTEGRSNKISRRQATIKLEKNGSCLLRNLGNKFSIFVNNKPVAPGLSLTLTPNCLIEIRGTPFIFDVNPSCVKQFLGSTSGNQQEQS</sequence>
<dbReference type="InterPro" id="IPR008984">
    <property type="entry name" value="SMAD_FHA_dom_sf"/>
</dbReference>
<dbReference type="Gene3D" id="2.60.200.20">
    <property type="match status" value="1"/>
</dbReference>
<reference evidence="3 4" key="1">
    <citation type="submission" date="2017-11" db="EMBL/GenBank/DDBJ databases">
        <title>De-novo sequencing of pomegranate (Punica granatum L.) genome.</title>
        <authorList>
            <person name="Akparov Z."/>
            <person name="Amiraslanov A."/>
            <person name="Hajiyeva S."/>
            <person name="Abbasov M."/>
            <person name="Kaur K."/>
            <person name="Hamwieh A."/>
            <person name="Solovyev V."/>
            <person name="Salamov A."/>
            <person name="Braich B."/>
            <person name="Kosarev P."/>
            <person name="Mahmoud A."/>
            <person name="Hajiyev E."/>
            <person name="Babayeva S."/>
            <person name="Izzatullayeva V."/>
            <person name="Mammadov A."/>
            <person name="Mammadov A."/>
            <person name="Sharifova S."/>
            <person name="Ojaghi J."/>
            <person name="Eynullazada K."/>
            <person name="Bayramov B."/>
            <person name="Abdulazimova A."/>
            <person name="Shahmuradov I."/>
        </authorList>
    </citation>
    <scope>NUCLEOTIDE SEQUENCE [LARGE SCALE GENOMIC DNA]</scope>
    <source>
        <strain evidence="4">cv. AG2017</strain>
        <tissue evidence="3">Leaf</tissue>
    </source>
</reference>
<dbReference type="GO" id="GO:0044545">
    <property type="term" value="C:NSL complex"/>
    <property type="evidence" value="ECO:0007669"/>
    <property type="project" value="TreeGrafter"/>
</dbReference>
<dbReference type="GO" id="GO:0071339">
    <property type="term" value="C:MLL1 complex"/>
    <property type="evidence" value="ECO:0007669"/>
    <property type="project" value="InterPro"/>
</dbReference>
<proteinExistence type="predicted"/>
<dbReference type="InterPro" id="IPR037912">
    <property type="entry name" value="MCRS1"/>
</dbReference>
<organism evidence="3 4">
    <name type="scientific">Punica granatum</name>
    <name type="common">Pomegranate</name>
    <dbReference type="NCBI Taxonomy" id="22663"/>
    <lineage>
        <taxon>Eukaryota</taxon>
        <taxon>Viridiplantae</taxon>
        <taxon>Streptophyta</taxon>
        <taxon>Embryophyta</taxon>
        <taxon>Tracheophyta</taxon>
        <taxon>Spermatophyta</taxon>
        <taxon>Magnoliopsida</taxon>
        <taxon>eudicotyledons</taxon>
        <taxon>Gunneridae</taxon>
        <taxon>Pentapetalae</taxon>
        <taxon>rosids</taxon>
        <taxon>malvids</taxon>
        <taxon>Myrtales</taxon>
        <taxon>Lythraceae</taxon>
        <taxon>Punica</taxon>
    </lineage>
</organism>
<dbReference type="STRING" id="22663.A0A2I0IP07"/>
<dbReference type="Pfam" id="PF13325">
    <property type="entry name" value="MCRS_N"/>
    <property type="match status" value="1"/>
</dbReference>
<dbReference type="Pfam" id="PF00498">
    <property type="entry name" value="FHA"/>
    <property type="match status" value="1"/>
</dbReference>
<dbReference type="GO" id="GO:0045944">
    <property type="term" value="P:positive regulation of transcription by RNA polymerase II"/>
    <property type="evidence" value="ECO:0007669"/>
    <property type="project" value="TreeGrafter"/>
</dbReference>
<evidence type="ECO:0000259" key="2">
    <source>
        <dbReference type="PROSITE" id="PS50006"/>
    </source>
</evidence>
<name>A0A2I0IP07_PUNGR</name>
<dbReference type="PROSITE" id="PS50006">
    <property type="entry name" value="FHA_DOMAIN"/>
    <property type="match status" value="1"/>
</dbReference>
<feature type="domain" description="FHA" evidence="2">
    <location>
        <begin position="724"/>
        <end position="781"/>
    </location>
</feature>
<dbReference type="GO" id="GO:0031011">
    <property type="term" value="C:Ino80 complex"/>
    <property type="evidence" value="ECO:0007669"/>
    <property type="project" value="InterPro"/>
</dbReference>
<dbReference type="EMBL" id="PGOL01002702">
    <property type="protein sequence ID" value="PKI45707.1"/>
    <property type="molecule type" value="Genomic_DNA"/>
</dbReference>
<evidence type="ECO:0000313" key="3">
    <source>
        <dbReference type="EMBL" id="PKI45707.1"/>
    </source>
</evidence>
<dbReference type="SUPFAM" id="SSF49879">
    <property type="entry name" value="SMAD/FHA domain"/>
    <property type="match status" value="1"/>
</dbReference>
<dbReference type="CDD" id="cd22687">
    <property type="entry name" value="FHA_MCRS1"/>
    <property type="match status" value="1"/>
</dbReference>